<comment type="domain">
    <text evidence="8">Domain I is involved in oligomerization and binding regulators, domain II is flexibile and of varying length in different bacteria, domain III forms the AAA+ region, while domain IV binds dsDNA.</text>
</comment>
<evidence type="ECO:0000256" key="9">
    <source>
        <dbReference type="NCBIfam" id="TIGR00362"/>
    </source>
</evidence>
<dbReference type="CDD" id="cd06571">
    <property type="entry name" value="Bac_DnaA_C"/>
    <property type="match status" value="1"/>
</dbReference>
<dbReference type="GO" id="GO:0006270">
    <property type="term" value="P:DNA replication initiation"/>
    <property type="evidence" value="ECO:0007669"/>
    <property type="project" value="UniProtKB-UniRule"/>
</dbReference>
<dbReference type="PATRIC" id="fig|673862.3.peg.1"/>
<feature type="binding site" evidence="8">
    <location>
        <position position="170"/>
    </location>
    <ligand>
        <name>ATP</name>
        <dbReference type="ChEBI" id="CHEBI:30616"/>
    </ligand>
</feature>
<evidence type="ECO:0000259" key="12">
    <source>
        <dbReference type="SMART" id="SM00382"/>
    </source>
</evidence>
<dbReference type="CDD" id="cd00009">
    <property type="entry name" value="AAA"/>
    <property type="match status" value="1"/>
</dbReference>
<dbReference type="InterPro" id="IPR001957">
    <property type="entry name" value="Chromosome_initiator_DnaA"/>
</dbReference>
<sequence length="466" mass="53202">MNLNIIWEDFLKIINEEEGSRIVETWFKAVTLSSWDIATKTIFLKAPNSFVREWITLNYLNLLKKHLSRLFNERDINIILTDQSKAEISVPLVKSVDLTSNVNSNFTAQNSIKKNSLVNSKKSAGNINLDYTFETFVSGPNNLLAYSASKAVADKPGILYNPLFIYGDSGLGKTHLLHAIANHIKNKNGKLSVLYQSADRFVNEFINAIRFDKINLFENKYKNIDVLLIDDIQFISNKEQTQEAFFYIFNALYESKKQIVFSSDSLPHDIAGLAERLRSRLDCGLLADIQKPSLEIKIAILKKKAELHQVILSDEVANFIASKSSSNVRELEGLLIRLLAFSSLMHQSISLEVAQKLLSRNIKDESSKKKILEMHFIAKFVIKHYGVTLSQLRSAKRVKSISLARHISMYLMKKYCDNSLLDIGIFFNRKDHSTVIHAIEKIEQLKLSDQIFNQEIQNLENKILNN</sequence>
<dbReference type="InterPro" id="IPR003593">
    <property type="entry name" value="AAA+_ATPase"/>
</dbReference>
<dbReference type="Proteomes" id="UP000018769">
    <property type="component" value="Chromosome I"/>
</dbReference>
<comment type="similarity">
    <text evidence="1 8 11">Belongs to the DnaA family.</text>
</comment>
<dbReference type="HAMAP" id="MF_00377">
    <property type="entry name" value="DnaA_bact"/>
    <property type="match status" value="1"/>
</dbReference>
<dbReference type="SUPFAM" id="SSF52540">
    <property type="entry name" value="P-loop containing nucleoside triphosphate hydrolases"/>
    <property type="match status" value="1"/>
</dbReference>
<reference evidence="14 15" key="1">
    <citation type="journal article" date="2015" name="Biol. Direct">
        <title>Babela massiliensis, a representative of a widespread bacterial phylum with unusual adaptations to parasitism in amoebae.</title>
        <authorList>
            <person name="Pagnier I."/>
            <person name="Yutin N."/>
            <person name="Croce O."/>
            <person name="Makarova K.S."/>
            <person name="Wolf Y.I."/>
            <person name="Benamar S."/>
            <person name="Raoult D."/>
            <person name="Koonin E.V."/>
            <person name="La Scola B."/>
        </authorList>
    </citation>
    <scope>NUCLEOTIDE SEQUENCE [LARGE SCALE GENOMIC DNA]</scope>
    <source>
        <strain evidence="15">BABL1</strain>
    </source>
</reference>
<evidence type="ECO:0000256" key="8">
    <source>
        <dbReference type="HAMAP-Rule" id="MF_00377"/>
    </source>
</evidence>
<dbReference type="InterPro" id="IPR010921">
    <property type="entry name" value="Trp_repressor/repl_initiator"/>
</dbReference>
<feature type="binding site" evidence="8">
    <location>
        <position position="174"/>
    </location>
    <ligand>
        <name>ATP</name>
        <dbReference type="ChEBI" id="CHEBI:30616"/>
    </ligand>
</feature>
<name>V6DET6_9BACT</name>
<proteinExistence type="inferred from homology"/>
<evidence type="ECO:0000256" key="6">
    <source>
        <dbReference type="ARBA" id="ARBA00023121"/>
    </source>
</evidence>
<comment type="subcellular location">
    <subcellularLocation>
        <location evidence="8">Cytoplasm</location>
    </subcellularLocation>
</comment>
<dbReference type="SUPFAM" id="SSF48295">
    <property type="entry name" value="TrpR-like"/>
    <property type="match status" value="1"/>
</dbReference>
<dbReference type="Pfam" id="PF00308">
    <property type="entry name" value="Bac_DnaA"/>
    <property type="match status" value="1"/>
</dbReference>
<organism evidence="14 15">
    <name type="scientific">Candidatus Babela massiliensis</name>
    <dbReference type="NCBI Taxonomy" id="673862"/>
    <lineage>
        <taxon>Bacteria</taxon>
        <taxon>Candidatus Babelota</taxon>
        <taxon>Candidatus Babeliae</taxon>
        <taxon>Candidatus Babeliales</taxon>
        <taxon>Candidatus Babeliaceae</taxon>
        <taxon>Candidatus Babela</taxon>
    </lineage>
</organism>
<dbReference type="GO" id="GO:0005886">
    <property type="term" value="C:plasma membrane"/>
    <property type="evidence" value="ECO:0007669"/>
    <property type="project" value="TreeGrafter"/>
</dbReference>
<dbReference type="EMBL" id="HG793133">
    <property type="protein sequence ID" value="CDK30112.1"/>
    <property type="molecule type" value="Genomic_DNA"/>
</dbReference>
<dbReference type="InterPro" id="IPR027417">
    <property type="entry name" value="P-loop_NTPase"/>
</dbReference>
<comment type="caution">
    <text evidence="8">Lacks conserved residue(s) required for the propagation of feature annotation.</text>
</comment>
<keyword evidence="4 8" id="KW-0547">Nucleotide-binding</keyword>
<evidence type="ECO:0000256" key="7">
    <source>
        <dbReference type="ARBA" id="ARBA00023125"/>
    </source>
</evidence>
<dbReference type="HOGENOM" id="CLU_026910_3_1_7"/>
<comment type="function">
    <text evidence="8 10">Plays an essential role in the initiation and regulation of chromosomal replication. ATP-DnaA binds to the origin of replication (oriC) to initiate formation of the DNA replication initiation complex once per cell cycle. Binds the DnaA box (a 9 base pair repeat at the origin) and separates the double-stranded (ds)DNA. Forms a right-handed helical filament on oriC DNA; dsDNA binds to the exterior of the filament while single-stranded (ss)DNA is stabiized in the filament's interior. The ATP-DnaA-oriC complex binds and stabilizes one strand of the AT-rich DNA unwinding element (DUE), permitting loading of DNA polymerase. After initiation quickly degrades to an ADP-DnaA complex that is not apt for DNA replication. Binds acidic phospholipids.</text>
</comment>
<feature type="region of interest" description="Domain I, interacts with DnaA modulators" evidence="8">
    <location>
        <begin position="1"/>
        <end position="84"/>
    </location>
</feature>
<feature type="binding site" evidence="8">
    <location>
        <position position="172"/>
    </location>
    <ligand>
        <name>ATP</name>
        <dbReference type="ChEBI" id="CHEBI:30616"/>
    </ligand>
</feature>
<dbReference type="STRING" id="673862.BABL1_gene_806"/>
<feature type="region of interest" description="Domain IV, binds dsDNA" evidence="8">
    <location>
        <begin position="343"/>
        <end position="466"/>
    </location>
</feature>
<dbReference type="RefSeq" id="WP_023790866.1">
    <property type="nucleotide sequence ID" value="NC_023003.1"/>
</dbReference>
<evidence type="ECO:0000313" key="14">
    <source>
        <dbReference type="EMBL" id="CDK30112.1"/>
    </source>
</evidence>
<keyword evidence="15" id="KW-1185">Reference proteome</keyword>
<dbReference type="InterPro" id="IPR013317">
    <property type="entry name" value="DnaA_dom"/>
</dbReference>
<dbReference type="AlphaFoldDB" id="V6DET6"/>
<evidence type="ECO:0000313" key="15">
    <source>
        <dbReference type="Proteomes" id="UP000018769"/>
    </source>
</evidence>
<evidence type="ECO:0000256" key="10">
    <source>
        <dbReference type="RuleBase" id="RU000577"/>
    </source>
</evidence>
<feature type="binding site" evidence="8">
    <location>
        <position position="173"/>
    </location>
    <ligand>
        <name>ATP</name>
        <dbReference type="ChEBI" id="CHEBI:30616"/>
    </ligand>
</feature>
<dbReference type="PANTHER" id="PTHR30050">
    <property type="entry name" value="CHROMOSOMAL REPLICATION INITIATOR PROTEIN DNAA"/>
    <property type="match status" value="1"/>
</dbReference>
<dbReference type="PANTHER" id="PTHR30050:SF2">
    <property type="entry name" value="CHROMOSOMAL REPLICATION INITIATOR PROTEIN DNAA"/>
    <property type="match status" value="1"/>
</dbReference>
<keyword evidence="5 8" id="KW-0067">ATP-binding</keyword>
<keyword evidence="6 8" id="KW-0446">Lipid-binding</keyword>
<accession>V6DET6</accession>
<dbReference type="Pfam" id="PF08299">
    <property type="entry name" value="Bac_DnaA_C"/>
    <property type="match status" value="1"/>
</dbReference>
<evidence type="ECO:0000256" key="2">
    <source>
        <dbReference type="ARBA" id="ARBA00022490"/>
    </source>
</evidence>
<evidence type="ECO:0000256" key="11">
    <source>
        <dbReference type="RuleBase" id="RU004227"/>
    </source>
</evidence>
<dbReference type="NCBIfam" id="TIGR00362">
    <property type="entry name" value="DnaA"/>
    <property type="match status" value="1"/>
</dbReference>
<dbReference type="SMART" id="SM00382">
    <property type="entry name" value="AAA"/>
    <property type="match status" value="1"/>
</dbReference>
<dbReference type="GO" id="GO:0005524">
    <property type="term" value="F:ATP binding"/>
    <property type="evidence" value="ECO:0007669"/>
    <property type="project" value="UniProtKB-UniRule"/>
</dbReference>
<dbReference type="eggNOG" id="COG0593">
    <property type="taxonomic scope" value="Bacteria"/>
</dbReference>
<dbReference type="SMART" id="SM00760">
    <property type="entry name" value="Bac_DnaA_C"/>
    <property type="match status" value="1"/>
</dbReference>
<dbReference type="Gene3D" id="1.10.1750.10">
    <property type="match status" value="1"/>
</dbReference>
<keyword evidence="3 8" id="KW-0235">DNA replication</keyword>
<feature type="domain" description="Chromosomal replication initiator DnaA C-terminal" evidence="13">
    <location>
        <begin position="373"/>
        <end position="442"/>
    </location>
</feature>
<evidence type="ECO:0000256" key="1">
    <source>
        <dbReference type="ARBA" id="ARBA00006583"/>
    </source>
</evidence>
<protein>
    <recommendedName>
        <fullName evidence="8 9">Chromosomal replication initiator protein DnaA</fullName>
    </recommendedName>
</protein>
<feature type="domain" description="AAA+ ATPase" evidence="12">
    <location>
        <begin position="159"/>
        <end position="287"/>
    </location>
</feature>
<dbReference type="InterPro" id="IPR013159">
    <property type="entry name" value="DnaA_C"/>
</dbReference>
<dbReference type="Gene3D" id="3.30.300.180">
    <property type="match status" value="1"/>
</dbReference>
<evidence type="ECO:0000259" key="13">
    <source>
        <dbReference type="SMART" id="SM00760"/>
    </source>
</evidence>
<comment type="subunit">
    <text evidence="8">Oligomerizes as a right-handed, spiral filament on DNA at oriC.</text>
</comment>
<dbReference type="Pfam" id="PF11638">
    <property type="entry name" value="DnaA_N"/>
    <property type="match status" value="1"/>
</dbReference>
<dbReference type="Gene3D" id="3.40.50.300">
    <property type="entry name" value="P-loop containing nucleotide triphosphate hydrolases"/>
    <property type="match status" value="1"/>
</dbReference>
<dbReference type="PROSITE" id="PS01008">
    <property type="entry name" value="DNAA"/>
    <property type="match status" value="1"/>
</dbReference>
<evidence type="ECO:0000256" key="3">
    <source>
        <dbReference type="ARBA" id="ARBA00022705"/>
    </source>
</evidence>
<dbReference type="PRINTS" id="PR00051">
    <property type="entry name" value="DNAA"/>
</dbReference>
<evidence type="ECO:0000256" key="4">
    <source>
        <dbReference type="ARBA" id="ARBA00022741"/>
    </source>
</evidence>
<dbReference type="InterPro" id="IPR020591">
    <property type="entry name" value="Chromosome_initiator_DnaA-like"/>
</dbReference>
<feature type="region of interest" description="Domain III, AAA+ region" evidence="8">
    <location>
        <begin position="126"/>
        <end position="342"/>
    </location>
</feature>
<dbReference type="InterPro" id="IPR038454">
    <property type="entry name" value="DnaA_N_sf"/>
</dbReference>
<dbReference type="InterPro" id="IPR018312">
    <property type="entry name" value="Chromosome_initiator_DnaA_CS"/>
</dbReference>
<keyword evidence="2 8" id="KW-0963">Cytoplasm</keyword>
<dbReference type="InterPro" id="IPR024633">
    <property type="entry name" value="DnaA_N_dom"/>
</dbReference>
<gene>
    <name evidence="8 14" type="primary">dnaA</name>
    <name evidence="14" type="ORF">BABL1_gene_806</name>
</gene>
<dbReference type="GO" id="GO:0003688">
    <property type="term" value="F:DNA replication origin binding"/>
    <property type="evidence" value="ECO:0007669"/>
    <property type="project" value="UniProtKB-UniRule"/>
</dbReference>
<dbReference type="KEGG" id="dpb:BABL1_gene_806"/>
<dbReference type="GO" id="GO:0008289">
    <property type="term" value="F:lipid binding"/>
    <property type="evidence" value="ECO:0007669"/>
    <property type="project" value="UniProtKB-KW"/>
</dbReference>
<dbReference type="FunFam" id="3.40.50.300:FF:000668">
    <property type="entry name" value="Chromosomal replication initiator protein DnaA"/>
    <property type="match status" value="1"/>
</dbReference>
<dbReference type="GO" id="GO:0005737">
    <property type="term" value="C:cytoplasm"/>
    <property type="evidence" value="ECO:0007669"/>
    <property type="project" value="UniProtKB-SubCell"/>
</dbReference>
<evidence type="ECO:0000256" key="5">
    <source>
        <dbReference type="ARBA" id="ARBA00022840"/>
    </source>
</evidence>
<dbReference type="Gene3D" id="1.10.8.60">
    <property type="match status" value="1"/>
</dbReference>
<dbReference type="GO" id="GO:0006275">
    <property type="term" value="P:regulation of DNA replication"/>
    <property type="evidence" value="ECO:0007669"/>
    <property type="project" value="UniProtKB-UniRule"/>
</dbReference>
<keyword evidence="7 8" id="KW-0238">DNA-binding</keyword>